<proteinExistence type="predicted"/>
<dbReference type="AlphaFoldDB" id="A0A4S8KJY6"/>
<evidence type="ECO:0000256" key="1">
    <source>
        <dbReference type="SAM" id="MobiDB-lite"/>
    </source>
</evidence>
<feature type="compositionally biased region" description="Basic and acidic residues" evidence="1">
    <location>
        <begin position="316"/>
        <end position="328"/>
    </location>
</feature>
<name>A0A4S8KJY6_DENBC</name>
<protein>
    <submittedName>
        <fullName evidence="2">Uncharacterized protein</fullName>
    </submittedName>
</protein>
<gene>
    <name evidence="2" type="ORF">K435DRAFT_880118</name>
</gene>
<sequence>MFRWPFAGMKKNLVPNPVPVPGVAYLILGRPFLLCKVNHSIEVVQNHNRTTLPEPIANLAVESLRSAKSVLGILADLGRRQLLEGLAWLDFYYAHHAVMVFGVWEAGRSNAVAAVSANGNEHGQLEGQGLHRDNGIEVAVGERIHVEEDLEMKMVLKEVLTISQRIRLAPTYRILMNVAYIVGLGLEEMETTTASQTPREEFWNPNTGTSSLTQSQSNTTWVVNAASAVASPDQLEQVAAVIQPPPPPPLPVVETRTLLFQNQNQVSFNQFYNLDNSYFNYTDSPPEIFADLVNLGWDMNAESAAVVTDGGSTSGRKLEEGEGGEKRSGFSSGY</sequence>
<evidence type="ECO:0000313" key="3">
    <source>
        <dbReference type="Proteomes" id="UP000297245"/>
    </source>
</evidence>
<dbReference type="OrthoDB" id="434771at2759"/>
<reference evidence="2 3" key="1">
    <citation type="journal article" date="2019" name="Nat. Ecol. Evol.">
        <title>Megaphylogeny resolves global patterns of mushroom evolution.</title>
        <authorList>
            <person name="Varga T."/>
            <person name="Krizsan K."/>
            <person name="Foldi C."/>
            <person name="Dima B."/>
            <person name="Sanchez-Garcia M."/>
            <person name="Sanchez-Ramirez S."/>
            <person name="Szollosi G.J."/>
            <person name="Szarkandi J.G."/>
            <person name="Papp V."/>
            <person name="Albert L."/>
            <person name="Andreopoulos W."/>
            <person name="Angelini C."/>
            <person name="Antonin V."/>
            <person name="Barry K.W."/>
            <person name="Bougher N.L."/>
            <person name="Buchanan P."/>
            <person name="Buyck B."/>
            <person name="Bense V."/>
            <person name="Catcheside P."/>
            <person name="Chovatia M."/>
            <person name="Cooper J."/>
            <person name="Damon W."/>
            <person name="Desjardin D."/>
            <person name="Finy P."/>
            <person name="Geml J."/>
            <person name="Haridas S."/>
            <person name="Hughes K."/>
            <person name="Justo A."/>
            <person name="Karasinski D."/>
            <person name="Kautmanova I."/>
            <person name="Kiss B."/>
            <person name="Kocsube S."/>
            <person name="Kotiranta H."/>
            <person name="LaButti K.M."/>
            <person name="Lechner B.E."/>
            <person name="Liimatainen K."/>
            <person name="Lipzen A."/>
            <person name="Lukacs Z."/>
            <person name="Mihaltcheva S."/>
            <person name="Morgado L.N."/>
            <person name="Niskanen T."/>
            <person name="Noordeloos M.E."/>
            <person name="Ohm R.A."/>
            <person name="Ortiz-Santana B."/>
            <person name="Ovrebo C."/>
            <person name="Racz N."/>
            <person name="Riley R."/>
            <person name="Savchenko A."/>
            <person name="Shiryaev A."/>
            <person name="Soop K."/>
            <person name="Spirin V."/>
            <person name="Szebenyi C."/>
            <person name="Tomsovsky M."/>
            <person name="Tulloss R.E."/>
            <person name="Uehling J."/>
            <person name="Grigoriev I.V."/>
            <person name="Vagvolgyi C."/>
            <person name="Papp T."/>
            <person name="Martin F.M."/>
            <person name="Miettinen O."/>
            <person name="Hibbett D.S."/>
            <person name="Nagy L.G."/>
        </authorList>
    </citation>
    <scope>NUCLEOTIDE SEQUENCE [LARGE SCALE GENOMIC DNA]</scope>
    <source>
        <strain evidence="2 3">CBS 962.96</strain>
    </source>
</reference>
<feature type="compositionally biased region" description="Low complexity" evidence="1">
    <location>
        <begin position="206"/>
        <end position="216"/>
    </location>
</feature>
<feature type="region of interest" description="Disordered" evidence="1">
    <location>
        <begin position="307"/>
        <end position="334"/>
    </location>
</feature>
<organism evidence="2 3">
    <name type="scientific">Dendrothele bispora (strain CBS 962.96)</name>
    <dbReference type="NCBI Taxonomy" id="1314807"/>
    <lineage>
        <taxon>Eukaryota</taxon>
        <taxon>Fungi</taxon>
        <taxon>Dikarya</taxon>
        <taxon>Basidiomycota</taxon>
        <taxon>Agaricomycotina</taxon>
        <taxon>Agaricomycetes</taxon>
        <taxon>Agaricomycetidae</taxon>
        <taxon>Agaricales</taxon>
        <taxon>Agaricales incertae sedis</taxon>
        <taxon>Dendrothele</taxon>
    </lineage>
</organism>
<dbReference type="Proteomes" id="UP000297245">
    <property type="component" value="Unassembled WGS sequence"/>
</dbReference>
<accession>A0A4S8KJY6</accession>
<keyword evidence="3" id="KW-1185">Reference proteome</keyword>
<feature type="region of interest" description="Disordered" evidence="1">
    <location>
        <begin position="193"/>
        <end position="216"/>
    </location>
</feature>
<evidence type="ECO:0000313" key="2">
    <source>
        <dbReference type="EMBL" id="THU75822.1"/>
    </source>
</evidence>
<dbReference type="EMBL" id="ML181485">
    <property type="protein sequence ID" value="THU75822.1"/>
    <property type="molecule type" value="Genomic_DNA"/>
</dbReference>